<protein>
    <submittedName>
        <fullName evidence="2">Hydrolase or acyltransferase of alpha/beta superfamily</fullName>
    </submittedName>
</protein>
<keyword evidence="2" id="KW-0808">Transferase</keyword>
<dbReference type="SUPFAM" id="SSF53474">
    <property type="entry name" value="alpha/beta-Hydrolases"/>
    <property type="match status" value="1"/>
</dbReference>
<keyword evidence="2" id="KW-0378">Hydrolase</keyword>
<keyword evidence="2" id="KW-0012">Acyltransferase</keyword>
<sequence>MHIEHVRGTGTPVVLLHGGGVAGWMWRPLRQHLPSTLELIVPDLPGHDGSASEPFVSRDHTAAELLRYLESEVDRPFAVVGFSFGAQLAVQLAAIAPDRVSHAVVISAQAKPTRLPKLTIGLLSAAAPLAKNPKFARAQAKELFIPEELIDDYLQTSTQLTTSTLTKVVDDNIRFTIPPAWSDYPGSALVLAGQKERGVMKESAQRLQQALPAGELEIVEGCGHGIPLQRPEWLAKRIGTLLGEGR</sequence>
<name>A0AAC9HRL1_9PSEU</name>
<evidence type="ECO:0000313" key="3">
    <source>
        <dbReference type="Proteomes" id="UP000095210"/>
    </source>
</evidence>
<feature type="domain" description="AB hydrolase-1" evidence="1">
    <location>
        <begin position="13"/>
        <end position="236"/>
    </location>
</feature>
<dbReference type="Pfam" id="PF12697">
    <property type="entry name" value="Abhydrolase_6"/>
    <property type="match status" value="1"/>
</dbReference>
<reference evidence="3" key="1">
    <citation type="submission" date="2016-03" db="EMBL/GenBank/DDBJ databases">
        <title>Complete genome sequence of the type strain Actinoalloteichus hymeniacidonis DSM 45092.</title>
        <authorList>
            <person name="Schaffert L."/>
            <person name="Albersmeier A."/>
            <person name="Winkler A."/>
            <person name="Kalinowski J."/>
            <person name="Zotchev S."/>
            <person name="Ruckert C."/>
        </authorList>
    </citation>
    <scope>NUCLEOTIDE SEQUENCE [LARGE SCALE GENOMIC DNA]</scope>
    <source>
        <strain evidence="3">HPA177(T) (DSM 45092(T))</strain>
    </source>
</reference>
<dbReference type="PANTHER" id="PTHR43798">
    <property type="entry name" value="MONOACYLGLYCEROL LIPASE"/>
    <property type="match status" value="1"/>
</dbReference>
<dbReference type="GO" id="GO:0016746">
    <property type="term" value="F:acyltransferase activity"/>
    <property type="evidence" value="ECO:0007669"/>
    <property type="project" value="UniProtKB-KW"/>
</dbReference>
<dbReference type="RefSeq" id="WP_069849952.1">
    <property type="nucleotide sequence ID" value="NZ_CP014859.1"/>
</dbReference>
<dbReference type="Gene3D" id="3.40.50.1820">
    <property type="entry name" value="alpha/beta hydrolase"/>
    <property type="match status" value="1"/>
</dbReference>
<dbReference type="AlphaFoldDB" id="A0AAC9HRL1"/>
<dbReference type="Proteomes" id="UP000095210">
    <property type="component" value="Chromosome"/>
</dbReference>
<dbReference type="KEGG" id="ahm:TL08_15735"/>
<dbReference type="InterPro" id="IPR029058">
    <property type="entry name" value="AB_hydrolase_fold"/>
</dbReference>
<dbReference type="EMBL" id="CP014859">
    <property type="protein sequence ID" value="AOS63956.1"/>
    <property type="molecule type" value="Genomic_DNA"/>
</dbReference>
<proteinExistence type="predicted"/>
<evidence type="ECO:0000313" key="2">
    <source>
        <dbReference type="EMBL" id="AOS63956.1"/>
    </source>
</evidence>
<dbReference type="InterPro" id="IPR000073">
    <property type="entry name" value="AB_hydrolase_1"/>
</dbReference>
<dbReference type="GO" id="GO:0016787">
    <property type="term" value="F:hydrolase activity"/>
    <property type="evidence" value="ECO:0007669"/>
    <property type="project" value="UniProtKB-KW"/>
</dbReference>
<evidence type="ECO:0000259" key="1">
    <source>
        <dbReference type="Pfam" id="PF12697"/>
    </source>
</evidence>
<keyword evidence="3" id="KW-1185">Reference proteome</keyword>
<organism evidence="2 3">
    <name type="scientific">Actinoalloteichus hymeniacidonis</name>
    <dbReference type="NCBI Taxonomy" id="340345"/>
    <lineage>
        <taxon>Bacteria</taxon>
        <taxon>Bacillati</taxon>
        <taxon>Actinomycetota</taxon>
        <taxon>Actinomycetes</taxon>
        <taxon>Pseudonocardiales</taxon>
        <taxon>Pseudonocardiaceae</taxon>
        <taxon>Actinoalloteichus</taxon>
    </lineage>
</organism>
<dbReference type="InterPro" id="IPR050266">
    <property type="entry name" value="AB_hydrolase_sf"/>
</dbReference>
<gene>
    <name evidence="2" type="ORF">TL08_15735</name>
</gene>
<dbReference type="PRINTS" id="PR00111">
    <property type="entry name" value="ABHYDROLASE"/>
</dbReference>
<accession>A0AAC9HRL1</accession>